<dbReference type="GO" id="GO:0016020">
    <property type="term" value="C:membrane"/>
    <property type="evidence" value="ECO:0007669"/>
    <property type="project" value="UniProtKB-SubCell"/>
</dbReference>
<dbReference type="PANTHER" id="PTHR24322">
    <property type="entry name" value="PKSB"/>
    <property type="match status" value="1"/>
</dbReference>
<gene>
    <name evidence="15 16" type="primary">LOC117212605</name>
</gene>
<dbReference type="Pfam" id="PF00106">
    <property type="entry name" value="adh_short"/>
    <property type="match status" value="1"/>
</dbReference>
<dbReference type="PRINTS" id="PR00080">
    <property type="entry name" value="SDRFAMILY"/>
</dbReference>
<keyword evidence="4" id="KW-0521">NADP</keyword>
<evidence type="ECO:0000256" key="11">
    <source>
        <dbReference type="ARBA" id="ARBA00082544"/>
    </source>
</evidence>
<dbReference type="PRINTS" id="PR00081">
    <property type="entry name" value="GDHRDH"/>
</dbReference>
<protein>
    <recommendedName>
        <fullName evidence="10">Short-chain dehydrogenase/reductase 3</fullName>
    </recommendedName>
    <alternativeName>
        <fullName evidence="11">Retinal short-chain dehydrogenase/reductase 1</fullName>
    </alternativeName>
</protein>
<dbReference type="GeneID" id="117212605"/>
<name>A0A6P8MY33_9HYME</name>
<proteinExistence type="inferred from homology"/>
<dbReference type="PANTHER" id="PTHR24322:SF729">
    <property type="entry name" value="MIP05442P"/>
    <property type="match status" value="1"/>
</dbReference>
<dbReference type="RefSeq" id="XP_033313425.1">
    <property type="nucleotide sequence ID" value="XM_033457534.1"/>
</dbReference>
<dbReference type="KEGG" id="bbif:117212605"/>
<keyword evidence="14" id="KW-1185">Reference proteome</keyword>
<evidence type="ECO:0000256" key="13">
    <source>
        <dbReference type="SAM" id="Phobius"/>
    </source>
</evidence>
<dbReference type="Gene3D" id="3.40.50.720">
    <property type="entry name" value="NAD(P)-binding Rossmann-like Domain"/>
    <property type="match status" value="1"/>
</dbReference>
<accession>A0A6P8MY33</accession>
<feature type="transmembrane region" description="Helical" evidence="13">
    <location>
        <begin position="6"/>
        <end position="33"/>
    </location>
</feature>
<dbReference type="CDD" id="cd05339">
    <property type="entry name" value="17beta-HSDXI-like_SDR_c"/>
    <property type="match status" value="1"/>
</dbReference>
<evidence type="ECO:0000256" key="8">
    <source>
        <dbReference type="ARBA" id="ARBA00023136"/>
    </source>
</evidence>
<keyword evidence="8 13" id="KW-0472">Membrane</keyword>
<comment type="subcellular location">
    <subcellularLocation>
        <location evidence="1">Membrane</location>
        <topology evidence="1">Multi-pass membrane protein</topology>
    </subcellularLocation>
</comment>
<evidence type="ECO:0000256" key="7">
    <source>
        <dbReference type="ARBA" id="ARBA00023098"/>
    </source>
</evidence>
<comment type="similarity">
    <text evidence="2 12">Belongs to the short-chain dehydrogenases/reductases (SDR) family.</text>
</comment>
<keyword evidence="7" id="KW-0443">Lipid metabolism</keyword>
<evidence type="ECO:0000313" key="14">
    <source>
        <dbReference type="Proteomes" id="UP000515164"/>
    </source>
</evidence>
<keyword evidence="3 13" id="KW-0812">Transmembrane</keyword>
<dbReference type="GO" id="GO:0005811">
    <property type="term" value="C:lipid droplet"/>
    <property type="evidence" value="ECO:0007669"/>
    <property type="project" value="TreeGrafter"/>
</dbReference>
<evidence type="ECO:0000256" key="3">
    <source>
        <dbReference type="ARBA" id="ARBA00022692"/>
    </source>
</evidence>
<dbReference type="Proteomes" id="UP000515164">
    <property type="component" value="Unplaced"/>
</dbReference>
<evidence type="ECO:0000313" key="15">
    <source>
        <dbReference type="RefSeq" id="XP_033313424.1"/>
    </source>
</evidence>
<evidence type="ECO:0000313" key="16">
    <source>
        <dbReference type="RefSeq" id="XP_033313425.1"/>
    </source>
</evidence>
<evidence type="ECO:0000256" key="12">
    <source>
        <dbReference type="RuleBase" id="RU000363"/>
    </source>
</evidence>
<dbReference type="RefSeq" id="XP_033313424.1">
    <property type="nucleotide sequence ID" value="XM_033457533.1"/>
</dbReference>
<comment type="function">
    <text evidence="9">Catalyzes the reduction of all-trans-retinal to all-trans-retinol in the presence of NADPH.</text>
</comment>
<evidence type="ECO:0000256" key="1">
    <source>
        <dbReference type="ARBA" id="ARBA00004141"/>
    </source>
</evidence>
<sequence length="327" mass="36881">MQLPEWTIVIYDLLLFTGMAIIYISEAIILTFIPRRYRVKSVKGEIALITGGAGGIGRLIAIKLANLGTHVVIWDINKTGLKDTVQEIRRSGGKCWGYYCDITSREEVYRMAKIVQIEVGSVTLLINNAGYVYGKTLWELPDDEIIRTYKVNILSHYWITKAFMRDMMKNNHGHIVTVASVAGLLGTYNCTDYSATKFAAIGYHESLFTELKAHEYDGIHTTLVCPYFINTGMFHGVKPRLMPMLEPEYVAQEVVSGILLNQVIIVLPGSVRYLLPLKCLLPAKLCWALMYHIIQGPQSMMMFKGRGEIQALKNNNNVAIMLKETVH</sequence>
<evidence type="ECO:0000256" key="10">
    <source>
        <dbReference type="ARBA" id="ARBA00068717"/>
    </source>
</evidence>
<dbReference type="InterPro" id="IPR036291">
    <property type="entry name" value="NAD(P)-bd_dom_sf"/>
</dbReference>
<organism evidence="14 15">
    <name type="scientific">Bombus bifarius</name>
    <dbReference type="NCBI Taxonomy" id="103933"/>
    <lineage>
        <taxon>Eukaryota</taxon>
        <taxon>Metazoa</taxon>
        <taxon>Ecdysozoa</taxon>
        <taxon>Arthropoda</taxon>
        <taxon>Hexapoda</taxon>
        <taxon>Insecta</taxon>
        <taxon>Pterygota</taxon>
        <taxon>Neoptera</taxon>
        <taxon>Endopterygota</taxon>
        <taxon>Hymenoptera</taxon>
        <taxon>Apocrita</taxon>
        <taxon>Aculeata</taxon>
        <taxon>Apoidea</taxon>
        <taxon>Anthophila</taxon>
        <taxon>Apidae</taxon>
        <taxon>Bombus</taxon>
        <taxon>Pyrobombus</taxon>
    </lineage>
</organism>
<dbReference type="AlphaFoldDB" id="A0A6P8MY33"/>
<evidence type="ECO:0000256" key="2">
    <source>
        <dbReference type="ARBA" id="ARBA00006484"/>
    </source>
</evidence>
<keyword evidence="5 13" id="KW-1133">Transmembrane helix</keyword>
<evidence type="ECO:0000256" key="9">
    <source>
        <dbReference type="ARBA" id="ARBA00059620"/>
    </source>
</evidence>
<evidence type="ECO:0000256" key="6">
    <source>
        <dbReference type="ARBA" id="ARBA00023002"/>
    </source>
</evidence>
<reference evidence="15 16" key="1">
    <citation type="submission" date="2025-04" db="UniProtKB">
        <authorList>
            <consortium name="RefSeq"/>
        </authorList>
    </citation>
    <scope>IDENTIFICATION</scope>
    <source>
        <tissue evidence="15 16">Muscle</tissue>
    </source>
</reference>
<keyword evidence="6" id="KW-0560">Oxidoreductase</keyword>
<dbReference type="SUPFAM" id="SSF51735">
    <property type="entry name" value="NAD(P)-binding Rossmann-fold domains"/>
    <property type="match status" value="1"/>
</dbReference>
<dbReference type="GO" id="GO:0052650">
    <property type="term" value="F:all-trans-retinol dehydrogenase (NADP+) activity"/>
    <property type="evidence" value="ECO:0007669"/>
    <property type="project" value="UniProtKB-ARBA"/>
</dbReference>
<dbReference type="InterPro" id="IPR002347">
    <property type="entry name" value="SDR_fam"/>
</dbReference>
<evidence type="ECO:0000256" key="5">
    <source>
        <dbReference type="ARBA" id="ARBA00022989"/>
    </source>
</evidence>
<evidence type="ECO:0000256" key="4">
    <source>
        <dbReference type="ARBA" id="ARBA00022857"/>
    </source>
</evidence>
<dbReference type="FunFam" id="3.40.50.720:FF:000131">
    <property type="entry name" value="Short-chain dehydrogenase/reductase 3"/>
    <property type="match status" value="1"/>
</dbReference>